<gene>
    <name evidence="1" type="ORF">C1SCF055_LOCUS39781</name>
</gene>
<accession>A0A9P1GIE7</accession>
<evidence type="ECO:0000313" key="3">
    <source>
        <dbReference type="Proteomes" id="UP001152797"/>
    </source>
</evidence>
<protein>
    <submittedName>
        <fullName evidence="1">Uncharacterized protein</fullName>
    </submittedName>
</protein>
<dbReference type="AlphaFoldDB" id="A0A9P1GIE7"/>
<evidence type="ECO:0000313" key="1">
    <source>
        <dbReference type="EMBL" id="CAI4014920.1"/>
    </source>
</evidence>
<dbReference type="EMBL" id="CAMXCT020006507">
    <property type="protein sequence ID" value="CAL1168295.1"/>
    <property type="molecule type" value="Genomic_DNA"/>
</dbReference>
<evidence type="ECO:0000313" key="2">
    <source>
        <dbReference type="EMBL" id="CAL4802232.1"/>
    </source>
</evidence>
<name>A0A9P1GIE7_9DINO</name>
<comment type="caution">
    <text evidence="1">The sequence shown here is derived from an EMBL/GenBank/DDBJ whole genome shotgun (WGS) entry which is preliminary data.</text>
</comment>
<organism evidence="1">
    <name type="scientific">Cladocopium goreaui</name>
    <dbReference type="NCBI Taxonomy" id="2562237"/>
    <lineage>
        <taxon>Eukaryota</taxon>
        <taxon>Sar</taxon>
        <taxon>Alveolata</taxon>
        <taxon>Dinophyceae</taxon>
        <taxon>Suessiales</taxon>
        <taxon>Symbiodiniaceae</taxon>
        <taxon>Cladocopium</taxon>
    </lineage>
</organism>
<keyword evidence="3" id="KW-1185">Reference proteome</keyword>
<dbReference type="EMBL" id="CAMXCT030006507">
    <property type="protein sequence ID" value="CAL4802232.1"/>
    <property type="molecule type" value="Genomic_DNA"/>
</dbReference>
<proteinExistence type="predicted"/>
<dbReference type="Proteomes" id="UP001152797">
    <property type="component" value="Unassembled WGS sequence"/>
</dbReference>
<reference evidence="1" key="1">
    <citation type="submission" date="2022-10" db="EMBL/GenBank/DDBJ databases">
        <authorList>
            <person name="Chen Y."/>
            <person name="Dougan E. K."/>
            <person name="Chan C."/>
            <person name="Rhodes N."/>
            <person name="Thang M."/>
        </authorList>
    </citation>
    <scope>NUCLEOTIDE SEQUENCE</scope>
</reference>
<sequence>MKGPRCEFCHREHLNPRRKLVRQEQELLESMRELLALLMFQWQLERLLVTHRLRDDLRLVLAVLERRVKFLRQVQPPTPDEVRQARDNQRILRGFSPGDLFTSLQHLPQVSATFKSEVKLLVDSARRSMEMQRLG</sequence>
<reference evidence="2 3" key="2">
    <citation type="submission" date="2024-05" db="EMBL/GenBank/DDBJ databases">
        <authorList>
            <person name="Chen Y."/>
            <person name="Shah S."/>
            <person name="Dougan E. K."/>
            <person name="Thang M."/>
            <person name="Chan C."/>
        </authorList>
    </citation>
    <scope>NUCLEOTIDE SEQUENCE [LARGE SCALE GENOMIC DNA]</scope>
</reference>
<dbReference type="EMBL" id="CAMXCT010006507">
    <property type="protein sequence ID" value="CAI4014920.1"/>
    <property type="molecule type" value="Genomic_DNA"/>
</dbReference>